<feature type="compositionally biased region" description="Basic and acidic residues" evidence="2">
    <location>
        <begin position="1"/>
        <end position="10"/>
    </location>
</feature>
<evidence type="ECO:0000256" key="2">
    <source>
        <dbReference type="SAM" id="MobiDB-lite"/>
    </source>
</evidence>
<dbReference type="InterPro" id="IPR011146">
    <property type="entry name" value="HIT-like"/>
</dbReference>
<name>A0A839EC44_9MICO</name>
<dbReference type="Proteomes" id="UP000585905">
    <property type="component" value="Unassembled WGS sequence"/>
</dbReference>
<dbReference type="AlphaFoldDB" id="A0A839EC44"/>
<proteinExistence type="predicted"/>
<comment type="caution">
    <text evidence="4">The sequence shown here is derived from an EMBL/GenBank/DDBJ whole genome shotgun (WGS) entry which is preliminary data.</text>
</comment>
<dbReference type="PROSITE" id="PS51084">
    <property type="entry name" value="HIT_2"/>
    <property type="match status" value="1"/>
</dbReference>
<dbReference type="InterPro" id="IPR036265">
    <property type="entry name" value="HIT-like_sf"/>
</dbReference>
<evidence type="ECO:0000313" key="5">
    <source>
        <dbReference type="Proteomes" id="UP000585905"/>
    </source>
</evidence>
<evidence type="ECO:0000313" key="4">
    <source>
        <dbReference type="EMBL" id="MBA8848012.1"/>
    </source>
</evidence>
<gene>
    <name evidence="4" type="ORF">FHX53_001604</name>
</gene>
<feature type="region of interest" description="Disordered" evidence="2">
    <location>
        <begin position="190"/>
        <end position="230"/>
    </location>
</feature>
<dbReference type="EMBL" id="JACGWX010000003">
    <property type="protein sequence ID" value="MBA8848012.1"/>
    <property type="molecule type" value="Genomic_DNA"/>
</dbReference>
<dbReference type="SUPFAM" id="SSF54197">
    <property type="entry name" value="HIT-like"/>
    <property type="match status" value="1"/>
</dbReference>
<reference evidence="4 5" key="1">
    <citation type="submission" date="2020-07" db="EMBL/GenBank/DDBJ databases">
        <title>Sequencing the genomes of 1000 actinobacteria strains.</title>
        <authorList>
            <person name="Klenk H.-P."/>
        </authorList>
    </citation>
    <scope>NUCLEOTIDE SEQUENCE [LARGE SCALE GENOMIC DNA]</scope>
    <source>
        <strain evidence="4 5">DSM 19663</strain>
    </source>
</reference>
<comment type="caution">
    <text evidence="1">Lacks conserved residue(s) required for the propagation of feature annotation.</text>
</comment>
<sequence>MNLFSKKADADPADVPTGSAPVGSAHPSSSSSPSSSEDSAISWRDDRVGASARGENPMVMLELSSGWAVVGDTQFLPGYSLLISKHRDAAMLSELTREQRLQFLADLDLLAVAVERACIEKDPAFRRVNIEILGNTDEYVHAHVFPRYEWEGPKAQRPVWDYRETHWTDDLHQYKPGHQPLRDAITAQLRELSGIKEEPEGPLAQPHEVDLEGPVSTEPESAPEPAPTAE</sequence>
<feature type="domain" description="HIT" evidence="3">
    <location>
        <begin position="47"/>
        <end position="156"/>
    </location>
</feature>
<evidence type="ECO:0000259" key="3">
    <source>
        <dbReference type="PROSITE" id="PS51084"/>
    </source>
</evidence>
<accession>A0A839EC44</accession>
<evidence type="ECO:0000256" key="1">
    <source>
        <dbReference type="PROSITE-ProRule" id="PRU00464"/>
    </source>
</evidence>
<dbReference type="RefSeq" id="WP_220476290.1">
    <property type="nucleotide sequence ID" value="NZ_BAAAOV010000001.1"/>
</dbReference>
<dbReference type="Gene3D" id="3.30.428.10">
    <property type="entry name" value="HIT-like"/>
    <property type="match status" value="1"/>
</dbReference>
<feature type="compositionally biased region" description="Low complexity" evidence="2">
    <location>
        <begin position="19"/>
        <end position="42"/>
    </location>
</feature>
<keyword evidence="5" id="KW-1185">Reference proteome</keyword>
<feature type="region of interest" description="Disordered" evidence="2">
    <location>
        <begin position="1"/>
        <end position="42"/>
    </location>
</feature>
<organism evidence="4 5">
    <name type="scientific">Microcella alkalica</name>
    <dbReference type="NCBI Taxonomy" id="355930"/>
    <lineage>
        <taxon>Bacteria</taxon>
        <taxon>Bacillati</taxon>
        <taxon>Actinomycetota</taxon>
        <taxon>Actinomycetes</taxon>
        <taxon>Micrococcales</taxon>
        <taxon>Microbacteriaceae</taxon>
        <taxon>Microcella</taxon>
    </lineage>
</organism>
<protein>
    <submittedName>
        <fullName evidence="4">Diadenosine tetraphosphate (Ap4A) HIT family hydrolase</fullName>
    </submittedName>
</protein>
<dbReference type="GO" id="GO:0016787">
    <property type="term" value="F:hydrolase activity"/>
    <property type="evidence" value="ECO:0007669"/>
    <property type="project" value="UniProtKB-KW"/>
</dbReference>
<keyword evidence="4" id="KW-0378">Hydrolase</keyword>